<protein>
    <submittedName>
        <fullName evidence="1">Zinc finger protein castor homolog 1 isoform X1</fullName>
    </submittedName>
</protein>
<dbReference type="GO" id="GO:0000977">
    <property type="term" value="F:RNA polymerase II transcription regulatory region sequence-specific DNA binding"/>
    <property type="evidence" value="ECO:0007669"/>
    <property type="project" value="TreeGrafter"/>
</dbReference>
<reference evidence="1" key="1">
    <citation type="submission" date="2022-08" db="EMBL/GenBank/DDBJ databases">
        <title>Genome sequencing of akame (Lates japonicus).</title>
        <authorList>
            <person name="Hashiguchi Y."/>
            <person name="Takahashi H."/>
        </authorList>
    </citation>
    <scope>NUCLEOTIDE SEQUENCE</scope>
    <source>
        <strain evidence="1">Kochi</strain>
    </source>
</reference>
<dbReference type="PANTHER" id="PTHR12451:SF0">
    <property type="entry name" value="ZINC FINGER PROTEIN CASTOR HOMOLOG 1"/>
    <property type="match status" value="1"/>
</dbReference>
<keyword evidence="2" id="KW-1185">Reference proteome</keyword>
<dbReference type="GO" id="GO:0000981">
    <property type="term" value="F:DNA-binding transcription factor activity, RNA polymerase II-specific"/>
    <property type="evidence" value="ECO:0007669"/>
    <property type="project" value="TreeGrafter"/>
</dbReference>
<dbReference type="Proteomes" id="UP001279410">
    <property type="component" value="Unassembled WGS sequence"/>
</dbReference>
<name>A0AAD3M1Q0_LATJO</name>
<evidence type="ECO:0000313" key="1">
    <source>
        <dbReference type="EMBL" id="GLD45921.1"/>
    </source>
</evidence>
<dbReference type="GO" id="GO:0045944">
    <property type="term" value="P:positive regulation of transcription by RNA polymerase II"/>
    <property type="evidence" value="ECO:0007669"/>
    <property type="project" value="TreeGrafter"/>
</dbReference>
<dbReference type="GO" id="GO:0045664">
    <property type="term" value="P:regulation of neuron differentiation"/>
    <property type="evidence" value="ECO:0007669"/>
    <property type="project" value="TreeGrafter"/>
</dbReference>
<dbReference type="AlphaFoldDB" id="A0AAD3M1Q0"/>
<dbReference type="EMBL" id="BRZM01000001">
    <property type="protein sequence ID" value="GLD45921.1"/>
    <property type="molecule type" value="Genomic_DNA"/>
</dbReference>
<dbReference type="PANTHER" id="PTHR12451">
    <property type="entry name" value="TRANSCRIPTION FACTOR CASTOR PROTEIN MING -RELATED"/>
    <property type="match status" value="1"/>
</dbReference>
<gene>
    <name evidence="1" type="ORF">AKAME5_000036200</name>
</gene>
<proteinExistence type="predicted"/>
<evidence type="ECO:0000313" key="2">
    <source>
        <dbReference type="Proteomes" id="UP001279410"/>
    </source>
</evidence>
<comment type="caution">
    <text evidence="1">The sequence shown here is derived from an EMBL/GenBank/DDBJ whole genome shotgun (WGS) entry which is preliminary data.</text>
</comment>
<sequence length="97" mass="11408">MRGHYHCLRPGCFFVTNITTKLPWHIKKHEKAERRAANGFKYFTKREECGRLGLFVFLKLRHSHRAAITQKMNSKVICFSGGYKSERRNKATKQVPK</sequence>
<dbReference type="GO" id="GO:0005634">
    <property type="term" value="C:nucleus"/>
    <property type="evidence" value="ECO:0007669"/>
    <property type="project" value="TreeGrafter"/>
</dbReference>
<dbReference type="InterPro" id="IPR040373">
    <property type="entry name" value="CASZ1"/>
</dbReference>
<accession>A0AAD3M1Q0</accession>
<organism evidence="1 2">
    <name type="scientific">Lates japonicus</name>
    <name type="common">Japanese lates</name>
    <dbReference type="NCBI Taxonomy" id="270547"/>
    <lineage>
        <taxon>Eukaryota</taxon>
        <taxon>Metazoa</taxon>
        <taxon>Chordata</taxon>
        <taxon>Craniata</taxon>
        <taxon>Vertebrata</taxon>
        <taxon>Euteleostomi</taxon>
        <taxon>Actinopterygii</taxon>
        <taxon>Neopterygii</taxon>
        <taxon>Teleostei</taxon>
        <taxon>Neoteleostei</taxon>
        <taxon>Acanthomorphata</taxon>
        <taxon>Carangaria</taxon>
        <taxon>Carangaria incertae sedis</taxon>
        <taxon>Centropomidae</taxon>
        <taxon>Lates</taxon>
    </lineage>
</organism>